<dbReference type="InterPro" id="IPR011009">
    <property type="entry name" value="Kinase-like_dom_sf"/>
</dbReference>
<evidence type="ECO:0000313" key="4">
    <source>
        <dbReference type="Proteomes" id="UP001501265"/>
    </source>
</evidence>
<dbReference type="PANTHER" id="PTHR21310:SF40">
    <property type="entry name" value="AMINOGLYCOSIDE PHOSPHOTRANSFERASE DOMAIN-CONTAINING PROTEIN-RELATED"/>
    <property type="match status" value="1"/>
</dbReference>
<feature type="region of interest" description="Disordered" evidence="1">
    <location>
        <begin position="1"/>
        <end position="33"/>
    </location>
</feature>
<dbReference type="Gene3D" id="3.30.200.20">
    <property type="entry name" value="Phosphorylase Kinase, domain 1"/>
    <property type="match status" value="1"/>
</dbReference>
<reference evidence="4" key="1">
    <citation type="journal article" date="2019" name="Int. J. Syst. Evol. Microbiol.">
        <title>The Global Catalogue of Microorganisms (GCM) 10K type strain sequencing project: providing services to taxonomists for standard genome sequencing and annotation.</title>
        <authorList>
            <consortium name="The Broad Institute Genomics Platform"/>
            <consortium name="The Broad Institute Genome Sequencing Center for Infectious Disease"/>
            <person name="Wu L."/>
            <person name="Ma J."/>
        </authorList>
    </citation>
    <scope>NUCLEOTIDE SEQUENCE [LARGE SCALE GENOMIC DNA]</scope>
    <source>
        <strain evidence="4">JCM 18081</strain>
    </source>
</reference>
<dbReference type="Gene3D" id="3.90.1200.10">
    <property type="match status" value="1"/>
</dbReference>
<dbReference type="InterPro" id="IPR051678">
    <property type="entry name" value="AGP_Transferase"/>
</dbReference>
<dbReference type="Proteomes" id="UP001501265">
    <property type="component" value="Unassembled WGS sequence"/>
</dbReference>
<accession>A0ABP9CN76</accession>
<feature type="domain" description="Aminoglycoside phosphotransferase" evidence="2">
    <location>
        <begin position="83"/>
        <end position="328"/>
    </location>
</feature>
<dbReference type="PANTHER" id="PTHR21310">
    <property type="entry name" value="AMINOGLYCOSIDE PHOSPHOTRANSFERASE-RELATED-RELATED"/>
    <property type="match status" value="1"/>
</dbReference>
<dbReference type="Pfam" id="PF01636">
    <property type="entry name" value="APH"/>
    <property type="match status" value="1"/>
</dbReference>
<dbReference type="EMBL" id="BAABIG010000052">
    <property type="protein sequence ID" value="GAA4810931.1"/>
    <property type="molecule type" value="Genomic_DNA"/>
</dbReference>
<dbReference type="InterPro" id="IPR002575">
    <property type="entry name" value="Aminoglycoside_PTrfase"/>
</dbReference>
<name>A0ABP9CN76_9ACTN</name>
<comment type="caution">
    <text evidence="3">The sequence shown here is derived from an EMBL/GenBank/DDBJ whole genome shotgun (WGS) entry which is preliminary data.</text>
</comment>
<organism evidence="3 4">
    <name type="scientific">Streptomyces ziwulingensis</name>
    <dbReference type="NCBI Taxonomy" id="1045501"/>
    <lineage>
        <taxon>Bacteria</taxon>
        <taxon>Bacillati</taxon>
        <taxon>Actinomycetota</taxon>
        <taxon>Actinomycetes</taxon>
        <taxon>Kitasatosporales</taxon>
        <taxon>Streptomycetaceae</taxon>
        <taxon>Streptomyces</taxon>
    </lineage>
</organism>
<proteinExistence type="predicted"/>
<protein>
    <submittedName>
        <fullName evidence="3">Phosphotransferase family protein</fullName>
    </submittedName>
</protein>
<dbReference type="CDD" id="cd05154">
    <property type="entry name" value="ACAD10_11_N-like"/>
    <property type="match status" value="1"/>
</dbReference>
<evidence type="ECO:0000313" key="3">
    <source>
        <dbReference type="EMBL" id="GAA4810931.1"/>
    </source>
</evidence>
<keyword evidence="4" id="KW-1185">Reference proteome</keyword>
<dbReference type="RefSeq" id="WP_345622071.1">
    <property type="nucleotide sequence ID" value="NZ_BAABIG010000052.1"/>
</dbReference>
<sequence>MSGSDPTDATDLTGATTTGAATSGTATTGTATTGTAAAGDVPAAAPTAAPRTAAAPAEAAALDRLNAWAGLGTLPGDGPLTSLTPLTGGAQNLLFTLRRADGTELVLRRPGRHLRTGALDAFRREGRALAALADTDVPHPRLYASVLDEEVLGAPFSVLEKIDGFAPRGTLPGRYAEEAGWRRAVAFALVDAAAKLAAVDPAAHGLADLGRPEGWLRRQTPKYLKLLHGYRVDPAYREHESPLVDTVADWLTAHTPEQGATGIVHGDLQFANVMFAHHAPRLAAVVDWEMASLGDPLLDLAWILTAWREEGDPPGSAPQFRPWDGMPGRAELVAYYGESTGRDVSAFRWYQVLACFRLAALLEGSYARALAGKMDRATGEGLHTYAAWLWAKARQEIA</sequence>
<dbReference type="InterPro" id="IPR041726">
    <property type="entry name" value="ACAD10_11_N"/>
</dbReference>
<evidence type="ECO:0000256" key="1">
    <source>
        <dbReference type="SAM" id="MobiDB-lite"/>
    </source>
</evidence>
<gene>
    <name evidence="3" type="ORF">GCM10023220_47200</name>
</gene>
<dbReference type="SUPFAM" id="SSF56112">
    <property type="entry name" value="Protein kinase-like (PK-like)"/>
    <property type="match status" value="1"/>
</dbReference>
<evidence type="ECO:0000259" key="2">
    <source>
        <dbReference type="Pfam" id="PF01636"/>
    </source>
</evidence>